<dbReference type="InterPro" id="IPR025668">
    <property type="entry name" value="Tnp_DDE_dom"/>
</dbReference>
<dbReference type="Proteomes" id="UP000524246">
    <property type="component" value="Unassembled WGS sequence"/>
</dbReference>
<evidence type="ECO:0000313" key="2">
    <source>
        <dbReference type="EMBL" id="NMC64105.1"/>
    </source>
</evidence>
<evidence type="ECO:0000313" key="3">
    <source>
        <dbReference type="Proteomes" id="UP000524246"/>
    </source>
</evidence>
<reference evidence="2 3" key="1">
    <citation type="journal article" date="2020" name="Biotechnol. Biofuels">
        <title>New insights from the biogas microbiome by comprehensive genome-resolved metagenomics of nearly 1600 species originating from multiple anaerobic digesters.</title>
        <authorList>
            <person name="Campanaro S."/>
            <person name="Treu L."/>
            <person name="Rodriguez-R L.M."/>
            <person name="Kovalovszki A."/>
            <person name="Ziels R.M."/>
            <person name="Maus I."/>
            <person name="Zhu X."/>
            <person name="Kougias P.G."/>
            <person name="Basile A."/>
            <person name="Luo G."/>
            <person name="Schluter A."/>
            <person name="Konstantinidis K.T."/>
            <person name="Angelidaki I."/>
        </authorList>
    </citation>
    <scope>NUCLEOTIDE SEQUENCE [LARGE SCALE GENOMIC DNA]</scope>
    <source>
        <strain evidence="2">AS27yjCOA_65</strain>
    </source>
</reference>
<dbReference type="EMBL" id="JAAZON010000601">
    <property type="protein sequence ID" value="NMC64105.1"/>
    <property type="molecule type" value="Genomic_DNA"/>
</dbReference>
<protein>
    <recommendedName>
        <fullName evidence="1">Transposase DDE domain-containing protein</fullName>
    </recommendedName>
</protein>
<comment type="caution">
    <text evidence="2">The sequence shown here is derived from an EMBL/GenBank/DDBJ whole genome shotgun (WGS) entry which is preliminary data.</text>
</comment>
<sequence length="99" mass="11930">MSRIQRIQKPKIHLREMFAARKMYDNRNCEKTVTRHVWHDCVELAEDVRYTPEYIGLYEKRKKTLERVFTDVKEKHGILYAFYQGLAQVTKWVSLGLLL</sequence>
<accession>A0A7X9IKV6</accession>
<evidence type="ECO:0000259" key="1">
    <source>
        <dbReference type="Pfam" id="PF13751"/>
    </source>
</evidence>
<organism evidence="2 3">
    <name type="scientific">SAR324 cluster bacterium</name>
    <dbReference type="NCBI Taxonomy" id="2024889"/>
    <lineage>
        <taxon>Bacteria</taxon>
        <taxon>Deltaproteobacteria</taxon>
        <taxon>SAR324 cluster</taxon>
    </lineage>
</organism>
<gene>
    <name evidence="2" type="ORF">GYA55_13155</name>
</gene>
<proteinExistence type="predicted"/>
<feature type="domain" description="Transposase DDE" evidence="1">
    <location>
        <begin position="31"/>
        <end position="95"/>
    </location>
</feature>
<dbReference type="Pfam" id="PF13751">
    <property type="entry name" value="DDE_Tnp_1_6"/>
    <property type="match status" value="1"/>
</dbReference>
<dbReference type="AlphaFoldDB" id="A0A7X9IKV6"/>
<name>A0A7X9IKV6_9DELT</name>